<dbReference type="AlphaFoldDB" id="A0A7Z9DWK0"/>
<accession>A0A7Z9DWK0</accession>
<dbReference type="Proteomes" id="UP000182190">
    <property type="component" value="Unassembled WGS sequence"/>
</dbReference>
<evidence type="ECO:0000313" key="1">
    <source>
        <dbReference type="EMBL" id="VXD15302.1"/>
    </source>
</evidence>
<keyword evidence="2" id="KW-1185">Reference proteome</keyword>
<sequence>MEASPLRDLKLRDAQDSLNQVGGDTLCGFGAAGLSR</sequence>
<name>A0A7Z9DWK0_9CYAN</name>
<evidence type="ECO:0000313" key="2">
    <source>
        <dbReference type="Proteomes" id="UP000182190"/>
    </source>
</evidence>
<proteinExistence type="predicted"/>
<protein>
    <submittedName>
        <fullName evidence="1">Uncharacterized protein</fullName>
    </submittedName>
</protein>
<gene>
    <name evidence="1" type="ORF">PL9631_120034</name>
</gene>
<reference evidence="1" key="1">
    <citation type="submission" date="2019-10" db="EMBL/GenBank/DDBJ databases">
        <authorList>
            <consortium name="Genoscope - CEA"/>
            <person name="William W."/>
        </authorList>
    </citation>
    <scope>NUCLEOTIDE SEQUENCE [LARGE SCALE GENOMIC DNA]</scope>
    <source>
        <strain evidence="1">BBR_PRJEB10994</strain>
    </source>
</reference>
<comment type="caution">
    <text evidence="1">The sequence shown here is derived from an EMBL/GenBank/DDBJ whole genome shotgun (WGS) entry which is preliminary data.</text>
</comment>
<dbReference type="EMBL" id="CZCS02000024">
    <property type="protein sequence ID" value="VXD15302.1"/>
    <property type="molecule type" value="Genomic_DNA"/>
</dbReference>
<organism evidence="1 2">
    <name type="scientific">Planktothrix paucivesiculata PCC 9631</name>
    <dbReference type="NCBI Taxonomy" id="671071"/>
    <lineage>
        <taxon>Bacteria</taxon>
        <taxon>Bacillati</taxon>
        <taxon>Cyanobacteriota</taxon>
        <taxon>Cyanophyceae</taxon>
        <taxon>Oscillatoriophycideae</taxon>
        <taxon>Oscillatoriales</taxon>
        <taxon>Microcoleaceae</taxon>
        <taxon>Planktothrix</taxon>
    </lineage>
</organism>